<proteinExistence type="predicted"/>
<dbReference type="RefSeq" id="XP_024731871.1">
    <property type="nucleotide sequence ID" value="XM_024883667.1"/>
</dbReference>
<gene>
    <name evidence="2" type="ORF">K444DRAFT_633852</name>
</gene>
<name>A0A2J6SW16_9HELO</name>
<dbReference type="InParanoid" id="A0A2J6SW16"/>
<dbReference type="OrthoDB" id="3551866at2759"/>
<dbReference type="Proteomes" id="UP000235371">
    <property type="component" value="Unassembled WGS sequence"/>
</dbReference>
<dbReference type="AlphaFoldDB" id="A0A2J6SW16"/>
<keyword evidence="3" id="KW-1185">Reference proteome</keyword>
<sequence length="197" mass="22653">MAPLEIQTYALQRCTDCTPSINPCPTCQRKHEIIAQDLDTLKQLEWREIELFKHEKHHGFPVFQQLYEKELARIKGELEGLEEIDTLAKHFQQSEIGGLAKMEIQEKQVEEKRIECQEKGAVALEMGVDAIEKGFDALEKGVLDLEKEVVVLEKEVDVLADGVGAVGMEWDKLVEKLEDLDRWFDMEDDIMKAKGWI</sequence>
<reference evidence="2 3" key="1">
    <citation type="submission" date="2016-04" db="EMBL/GenBank/DDBJ databases">
        <title>A degradative enzymes factory behind the ericoid mycorrhizal symbiosis.</title>
        <authorList>
            <consortium name="DOE Joint Genome Institute"/>
            <person name="Martino E."/>
            <person name="Morin E."/>
            <person name="Grelet G."/>
            <person name="Kuo A."/>
            <person name="Kohler A."/>
            <person name="Daghino S."/>
            <person name="Barry K."/>
            <person name="Choi C."/>
            <person name="Cichocki N."/>
            <person name="Clum A."/>
            <person name="Copeland A."/>
            <person name="Hainaut M."/>
            <person name="Haridas S."/>
            <person name="Labutti K."/>
            <person name="Lindquist E."/>
            <person name="Lipzen A."/>
            <person name="Khouja H.-R."/>
            <person name="Murat C."/>
            <person name="Ohm R."/>
            <person name="Olson A."/>
            <person name="Spatafora J."/>
            <person name="Veneault-Fourrey C."/>
            <person name="Henrissat B."/>
            <person name="Grigoriev I."/>
            <person name="Martin F."/>
            <person name="Perotto S."/>
        </authorList>
    </citation>
    <scope>NUCLEOTIDE SEQUENCE [LARGE SCALE GENOMIC DNA]</scope>
    <source>
        <strain evidence="2 3">E</strain>
    </source>
</reference>
<dbReference type="EMBL" id="KZ613856">
    <property type="protein sequence ID" value="PMD54967.1"/>
    <property type="molecule type" value="Genomic_DNA"/>
</dbReference>
<dbReference type="GeneID" id="36591744"/>
<accession>A0A2J6SW16</accession>
<evidence type="ECO:0000313" key="2">
    <source>
        <dbReference type="EMBL" id="PMD54967.1"/>
    </source>
</evidence>
<keyword evidence="1" id="KW-0175">Coiled coil</keyword>
<evidence type="ECO:0000313" key="3">
    <source>
        <dbReference type="Proteomes" id="UP000235371"/>
    </source>
</evidence>
<organism evidence="2 3">
    <name type="scientific">Hyaloscypha bicolor E</name>
    <dbReference type="NCBI Taxonomy" id="1095630"/>
    <lineage>
        <taxon>Eukaryota</taxon>
        <taxon>Fungi</taxon>
        <taxon>Dikarya</taxon>
        <taxon>Ascomycota</taxon>
        <taxon>Pezizomycotina</taxon>
        <taxon>Leotiomycetes</taxon>
        <taxon>Helotiales</taxon>
        <taxon>Hyaloscyphaceae</taxon>
        <taxon>Hyaloscypha</taxon>
        <taxon>Hyaloscypha bicolor</taxon>
    </lineage>
</organism>
<evidence type="ECO:0000256" key="1">
    <source>
        <dbReference type="SAM" id="Coils"/>
    </source>
</evidence>
<protein>
    <submittedName>
        <fullName evidence="2">Uncharacterized protein</fullName>
    </submittedName>
</protein>
<feature type="coiled-coil region" evidence="1">
    <location>
        <begin position="64"/>
        <end position="155"/>
    </location>
</feature>